<gene>
    <name evidence="1" type="ORF">ACJMK2_042557</name>
</gene>
<protein>
    <submittedName>
        <fullName evidence="1">Uncharacterized protein</fullName>
    </submittedName>
</protein>
<keyword evidence="2" id="KW-1185">Reference proteome</keyword>
<evidence type="ECO:0000313" key="1">
    <source>
        <dbReference type="EMBL" id="KAL3869936.1"/>
    </source>
</evidence>
<reference evidence="1 2" key="1">
    <citation type="submission" date="2024-11" db="EMBL/GenBank/DDBJ databases">
        <title>Chromosome-level genome assembly of the freshwater bivalve Anodonta woodiana.</title>
        <authorList>
            <person name="Chen X."/>
        </authorList>
    </citation>
    <scope>NUCLEOTIDE SEQUENCE [LARGE SCALE GENOMIC DNA]</scope>
    <source>
        <strain evidence="1">MN2024</strain>
        <tissue evidence="1">Gills</tissue>
    </source>
</reference>
<accession>A0ABD3W971</accession>
<dbReference type="EMBL" id="JBJQND010000008">
    <property type="protein sequence ID" value="KAL3869936.1"/>
    <property type="molecule type" value="Genomic_DNA"/>
</dbReference>
<dbReference type="Proteomes" id="UP001634394">
    <property type="component" value="Unassembled WGS sequence"/>
</dbReference>
<organism evidence="1 2">
    <name type="scientific">Sinanodonta woodiana</name>
    <name type="common">Chinese pond mussel</name>
    <name type="synonym">Anodonta woodiana</name>
    <dbReference type="NCBI Taxonomy" id="1069815"/>
    <lineage>
        <taxon>Eukaryota</taxon>
        <taxon>Metazoa</taxon>
        <taxon>Spiralia</taxon>
        <taxon>Lophotrochozoa</taxon>
        <taxon>Mollusca</taxon>
        <taxon>Bivalvia</taxon>
        <taxon>Autobranchia</taxon>
        <taxon>Heteroconchia</taxon>
        <taxon>Palaeoheterodonta</taxon>
        <taxon>Unionida</taxon>
        <taxon>Unionoidea</taxon>
        <taxon>Unionidae</taxon>
        <taxon>Unioninae</taxon>
        <taxon>Sinanodonta</taxon>
    </lineage>
</organism>
<sequence length="129" mass="14699">MVSKRYSGDDCGLGDPAVENILNQNEKSKPVSSFSSFMRSWSTLKPSQTLSAACKLNTPRLVCLVTESPFLMLKKSSSFSFYYESIQVQMFTYLATDFALLRWKCIAIIHRMLFGYLVEAFNYSMLSSR</sequence>
<name>A0ABD3W971_SINWO</name>
<comment type="caution">
    <text evidence="1">The sequence shown here is derived from an EMBL/GenBank/DDBJ whole genome shotgun (WGS) entry which is preliminary data.</text>
</comment>
<evidence type="ECO:0000313" key="2">
    <source>
        <dbReference type="Proteomes" id="UP001634394"/>
    </source>
</evidence>
<dbReference type="AlphaFoldDB" id="A0ABD3W971"/>
<proteinExistence type="predicted"/>